<evidence type="ECO:0000313" key="2">
    <source>
        <dbReference type="EMBL" id="MFC7344525.1"/>
    </source>
</evidence>
<keyword evidence="2" id="KW-0548">Nucleotidyltransferase</keyword>
<dbReference type="InterPro" id="IPR050469">
    <property type="entry name" value="Diguanylate_Cyclase"/>
</dbReference>
<keyword evidence="3" id="KW-1185">Reference proteome</keyword>
<dbReference type="InterPro" id="IPR000160">
    <property type="entry name" value="GGDEF_dom"/>
</dbReference>
<dbReference type="EC" id="2.7.7.65" evidence="2"/>
<evidence type="ECO:0000259" key="1">
    <source>
        <dbReference type="PROSITE" id="PS50887"/>
    </source>
</evidence>
<dbReference type="Proteomes" id="UP001596504">
    <property type="component" value="Unassembled WGS sequence"/>
</dbReference>
<sequence>MAASTGTRLATVGLLAVAAGWTTHVSVLRRRHARDPLTQVCTAEAWRQRADRLLRRHPGAVVGLLDLDGFKAINDRHGHAGGDAVLAAIGARLQHGLPAGGIAGRLGGDEFAVAAPRPLASTALHWLHAGLSQPVLLPDGALVVPGVSIGLVRAADLVHARSLPARCGPRTRRCTPPNVGARVR</sequence>
<dbReference type="Gene3D" id="3.30.70.270">
    <property type="match status" value="1"/>
</dbReference>
<reference evidence="3" key="1">
    <citation type="journal article" date="2019" name="Int. J. Syst. Evol. Microbiol.">
        <title>The Global Catalogue of Microorganisms (GCM) 10K type strain sequencing project: providing services to taxonomists for standard genome sequencing and annotation.</title>
        <authorList>
            <consortium name="The Broad Institute Genomics Platform"/>
            <consortium name="The Broad Institute Genome Sequencing Center for Infectious Disease"/>
            <person name="Wu L."/>
            <person name="Ma J."/>
        </authorList>
    </citation>
    <scope>NUCLEOTIDE SEQUENCE [LARGE SCALE GENOMIC DNA]</scope>
    <source>
        <strain evidence="3">WLHS5</strain>
    </source>
</reference>
<gene>
    <name evidence="2" type="ORF">ACFQRI_24225</name>
</gene>
<accession>A0ABW2LSM9</accession>
<protein>
    <submittedName>
        <fullName evidence="2">GGDEF domain-containing protein</fullName>
        <ecNumber evidence="2">2.7.7.65</ecNumber>
    </submittedName>
</protein>
<dbReference type="InterPro" id="IPR029787">
    <property type="entry name" value="Nucleotide_cyclase"/>
</dbReference>
<dbReference type="Pfam" id="PF00990">
    <property type="entry name" value="GGDEF"/>
    <property type="match status" value="1"/>
</dbReference>
<dbReference type="EMBL" id="JBHTCJ010000017">
    <property type="protein sequence ID" value="MFC7344525.1"/>
    <property type="molecule type" value="Genomic_DNA"/>
</dbReference>
<dbReference type="CDD" id="cd01949">
    <property type="entry name" value="GGDEF"/>
    <property type="match status" value="1"/>
</dbReference>
<keyword evidence="2" id="KW-0808">Transferase</keyword>
<dbReference type="PANTHER" id="PTHR45138:SF9">
    <property type="entry name" value="DIGUANYLATE CYCLASE DGCM-RELATED"/>
    <property type="match status" value="1"/>
</dbReference>
<dbReference type="PROSITE" id="PS50887">
    <property type="entry name" value="GGDEF"/>
    <property type="match status" value="1"/>
</dbReference>
<proteinExistence type="predicted"/>
<organism evidence="2 3">
    <name type="scientific">Saccharopolyspora griseoalba</name>
    <dbReference type="NCBI Taxonomy" id="1431848"/>
    <lineage>
        <taxon>Bacteria</taxon>
        <taxon>Bacillati</taxon>
        <taxon>Actinomycetota</taxon>
        <taxon>Actinomycetes</taxon>
        <taxon>Pseudonocardiales</taxon>
        <taxon>Pseudonocardiaceae</taxon>
        <taxon>Saccharopolyspora</taxon>
    </lineage>
</organism>
<feature type="domain" description="GGDEF" evidence="1">
    <location>
        <begin position="58"/>
        <end position="184"/>
    </location>
</feature>
<dbReference type="RefSeq" id="WP_380672392.1">
    <property type="nucleotide sequence ID" value="NZ_JBHTCJ010000017.1"/>
</dbReference>
<dbReference type="NCBIfam" id="TIGR00254">
    <property type="entry name" value="GGDEF"/>
    <property type="match status" value="1"/>
</dbReference>
<comment type="caution">
    <text evidence="2">The sequence shown here is derived from an EMBL/GenBank/DDBJ whole genome shotgun (WGS) entry which is preliminary data.</text>
</comment>
<dbReference type="SUPFAM" id="SSF55073">
    <property type="entry name" value="Nucleotide cyclase"/>
    <property type="match status" value="1"/>
</dbReference>
<dbReference type="InterPro" id="IPR043128">
    <property type="entry name" value="Rev_trsase/Diguanyl_cyclase"/>
</dbReference>
<evidence type="ECO:0000313" key="3">
    <source>
        <dbReference type="Proteomes" id="UP001596504"/>
    </source>
</evidence>
<dbReference type="SMART" id="SM00267">
    <property type="entry name" value="GGDEF"/>
    <property type="match status" value="1"/>
</dbReference>
<dbReference type="GO" id="GO:0052621">
    <property type="term" value="F:diguanylate cyclase activity"/>
    <property type="evidence" value="ECO:0007669"/>
    <property type="project" value="UniProtKB-EC"/>
</dbReference>
<dbReference type="PANTHER" id="PTHR45138">
    <property type="entry name" value="REGULATORY COMPONENTS OF SENSORY TRANSDUCTION SYSTEM"/>
    <property type="match status" value="1"/>
</dbReference>
<name>A0ABW2LSM9_9PSEU</name>